<evidence type="ECO:0000313" key="2">
    <source>
        <dbReference type="EMBL" id="TDG12819.1"/>
    </source>
</evidence>
<keyword evidence="1" id="KW-0472">Membrane</keyword>
<reference evidence="2 3" key="1">
    <citation type="submission" date="2019-03" db="EMBL/GenBank/DDBJ databases">
        <title>Seongchinamella monodicae gen. nov., sp. nov., a novel member of the Gammaproteobacteria isolated from a tidal mudflat of beach.</title>
        <authorList>
            <person name="Yang H.G."/>
            <person name="Kang J.W."/>
            <person name="Lee S.D."/>
        </authorList>
    </citation>
    <scope>NUCLEOTIDE SEQUENCE [LARGE SCALE GENOMIC DNA]</scope>
    <source>
        <strain evidence="2 3">GH4-78</strain>
    </source>
</reference>
<dbReference type="EMBL" id="SMSE01000003">
    <property type="protein sequence ID" value="TDG12819.1"/>
    <property type="molecule type" value="Genomic_DNA"/>
</dbReference>
<sequence>MTDHNDDHWLTRPATIRKLWWGFSVVLALTVLAQLVIYVKGYFTVDGWFGFGAIYGFLCCLLMVLFARGLGYFVKRPNDYYAESENDA</sequence>
<name>A0A4R5LQL7_9GAMM</name>
<gene>
    <name evidence="2" type="ORF">E2F43_14760</name>
</gene>
<accession>A0A4R5LQL7</accession>
<proteinExistence type="predicted"/>
<keyword evidence="1" id="KW-0812">Transmembrane</keyword>
<feature type="transmembrane region" description="Helical" evidence="1">
    <location>
        <begin position="20"/>
        <end position="41"/>
    </location>
</feature>
<dbReference type="RefSeq" id="WP_133213968.1">
    <property type="nucleotide sequence ID" value="NZ_SMSE01000003.1"/>
</dbReference>
<evidence type="ECO:0000313" key="3">
    <source>
        <dbReference type="Proteomes" id="UP000295554"/>
    </source>
</evidence>
<dbReference type="OrthoDB" id="282116at2"/>
<dbReference type="Proteomes" id="UP000295554">
    <property type="component" value="Unassembled WGS sequence"/>
</dbReference>
<comment type="caution">
    <text evidence="2">The sequence shown here is derived from an EMBL/GenBank/DDBJ whole genome shotgun (WGS) entry which is preliminary data.</text>
</comment>
<organism evidence="2 3">
    <name type="scientific">Seongchinamella unica</name>
    <dbReference type="NCBI Taxonomy" id="2547392"/>
    <lineage>
        <taxon>Bacteria</taxon>
        <taxon>Pseudomonadati</taxon>
        <taxon>Pseudomonadota</taxon>
        <taxon>Gammaproteobacteria</taxon>
        <taxon>Cellvibrionales</taxon>
        <taxon>Halieaceae</taxon>
        <taxon>Seongchinamella</taxon>
    </lineage>
</organism>
<protein>
    <submittedName>
        <fullName evidence="2">Uncharacterized protein</fullName>
    </submittedName>
</protein>
<keyword evidence="1" id="KW-1133">Transmembrane helix</keyword>
<evidence type="ECO:0000256" key="1">
    <source>
        <dbReference type="SAM" id="Phobius"/>
    </source>
</evidence>
<dbReference type="AlphaFoldDB" id="A0A4R5LQL7"/>
<keyword evidence="3" id="KW-1185">Reference proteome</keyword>
<feature type="transmembrane region" description="Helical" evidence="1">
    <location>
        <begin position="47"/>
        <end position="67"/>
    </location>
</feature>